<dbReference type="SUPFAM" id="SSF52540">
    <property type="entry name" value="P-loop containing nucleoside triphosphate hydrolases"/>
    <property type="match status" value="2"/>
</dbReference>
<feature type="domain" description="RecF/RecN/SMC N-terminal" evidence="11">
    <location>
        <begin position="1"/>
        <end position="507"/>
    </location>
</feature>
<keyword evidence="5 9" id="KW-0227">DNA damage</keyword>
<dbReference type="Proteomes" id="UP000824205">
    <property type="component" value="Unassembled WGS sequence"/>
</dbReference>
<keyword evidence="10" id="KW-0175">Coiled coil</keyword>
<keyword evidence="4" id="KW-0547">Nucleotide-binding</keyword>
<comment type="caution">
    <text evidence="12">The sequence shown here is derived from an EMBL/GenBank/DDBJ whole genome shotgun (WGS) entry which is preliminary data.</text>
</comment>
<accession>A0A9D1RDB1</accession>
<feature type="coiled-coil region" evidence="10">
    <location>
        <begin position="331"/>
        <end position="372"/>
    </location>
</feature>
<dbReference type="GO" id="GO:0009432">
    <property type="term" value="P:SOS response"/>
    <property type="evidence" value="ECO:0007669"/>
    <property type="project" value="TreeGrafter"/>
</dbReference>
<dbReference type="FunFam" id="3.40.50.300:FF:000319">
    <property type="entry name" value="DNA repair protein RecN"/>
    <property type="match status" value="1"/>
</dbReference>
<reference evidence="12" key="1">
    <citation type="journal article" date="2021" name="PeerJ">
        <title>Extensive microbial diversity within the chicken gut microbiome revealed by metagenomics and culture.</title>
        <authorList>
            <person name="Gilroy R."/>
            <person name="Ravi A."/>
            <person name="Getino M."/>
            <person name="Pursley I."/>
            <person name="Horton D.L."/>
            <person name="Alikhan N.F."/>
            <person name="Baker D."/>
            <person name="Gharbi K."/>
            <person name="Hall N."/>
            <person name="Watson M."/>
            <person name="Adriaenssens E.M."/>
            <person name="Foster-Nyarko E."/>
            <person name="Jarju S."/>
            <person name="Secka A."/>
            <person name="Antonio M."/>
            <person name="Oren A."/>
            <person name="Chaudhuri R.R."/>
            <person name="La Ragione R."/>
            <person name="Hildebrand F."/>
            <person name="Pallen M.J."/>
        </authorList>
    </citation>
    <scope>NUCLEOTIDE SEQUENCE</scope>
    <source>
        <strain evidence="12">421</strain>
    </source>
</reference>
<evidence type="ECO:0000256" key="3">
    <source>
        <dbReference type="ARBA" id="ARBA00021315"/>
    </source>
</evidence>
<dbReference type="InterPro" id="IPR004604">
    <property type="entry name" value="DNA_recomb/repair_RecN"/>
</dbReference>
<sequence length="558" mass="61368">MLKTLDIENIAVIEKAQIEFKPGFNVLTGETGAGKSIVVDSINAILGERTSRELVRTGADFAFVSALFTDINTSVKDKLSELGYGAEDDGSLLLTRRIGSDGKSLCKINGRAATVSVLKEIGGTLVNIHGQHDSQSLLNPDHHCKFIDMLSGGNALINRYKAAFSDFMRIRRRLKQLTADAERNDVDAEYLDFQIAELENAAIEEGETEKLLSRKKMLDNADSALEAYHQLLSVLNGSDDLAGALLSLSTSAKAIEKYAALSEDTASAYSLLQNVEDELETVKGLIENAISSLDYDPQEKDKIEERLDLLFRLGKKYGSTESEMLAALRSAKEKRNSIKTDELELEKLTADYDAALEKVEALAQELSVLRKKTAAKFEKDVKAQLEFLDMPKIRFIVNFEQGILSSSGTDKVEFLISTNPGEPPKPLAKIASGGELSRIMLAIKNIIAYNDTVDTLIFDEIDTGVSGRASGKIGLKLKEVSKNTQVITVTHSAQIASFADEHFLIEKQFENGRTYTRVTPLGREERKYELARIMGGLQVTQALLDGAEEMLNKAQEDI</sequence>
<evidence type="ECO:0000256" key="4">
    <source>
        <dbReference type="ARBA" id="ARBA00022741"/>
    </source>
</evidence>
<keyword evidence="6" id="KW-0067">ATP-binding</keyword>
<dbReference type="NCBIfam" id="TIGR00634">
    <property type="entry name" value="recN"/>
    <property type="match status" value="1"/>
</dbReference>
<evidence type="ECO:0000256" key="5">
    <source>
        <dbReference type="ARBA" id="ARBA00022763"/>
    </source>
</evidence>
<organism evidence="12 13">
    <name type="scientific">Candidatus Eubacterium faecipullorum</name>
    <dbReference type="NCBI Taxonomy" id="2838571"/>
    <lineage>
        <taxon>Bacteria</taxon>
        <taxon>Bacillati</taxon>
        <taxon>Bacillota</taxon>
        <taxon>Clostridia</taxon>
        <taxon>Eubacteriales</taxon>
        <taxon>Eubacteriaceae</taxon>
        <taxon>Eubacterium</taxon>
    </lineage>
</organism>
<evidence type="ECO:0000256" key="7">
    <source>
        <dbReference type="ARBA" id="ARBA00023204"/>
    </source>
</evidence>
<dbReference type="GO" id="GO:0043590">
    <property type="term" value="C:bacterial nucleoid"/>
    <property type="evidence" value="ECO:0007669"/>
    <property type="project" value="TreeGrafter"/>
</dbReference>
<dbReference type="PIRSF" id="PIRSF003128">
    <property type="entry name" value="RecN"/>
    <property type="match status" value="1"/>
</dbReference>
<evidence type="ECO:0000256" key="2">
    <source>
        <dbReference type="ARBA" id="ARBA00009441"/>
    </source>
</evidence>
<dbReference type="EMBL" id="DXGE01000011">
    <property type="protein sequence ID" value="HIW85355.1"/>
    <property type="molecule type" value="Genomic_DNA"/>
</dbReference>
<dbReference type="GO" id="GO:0006310">
    <property type="term" value="P:DNA recombination"/>
    <property type="evidence" value="ECO:0007669"/>
    <property type="project" value="InterPro"/>
</dbReference>
<dbReference type="PANTHER" id="PTHR11059:SF0">
    <property type="entry name" value="DNA REPAIR PROTEIN RECN"/>
    <property type="match status" value="1"/>
</dbReference>
<evidence type="ECO:0000259" key="11">
    <source>
        <dbReference type="Pfam" id="PF02463"/>
    </source>
</evidence>
<evidence type="ECO:0000256" key="9">
    <source>
        <dbReference type="PIRNR" id="PIRNR003128"/>
    </source>
</evidence>
<proteinExistence type="inferred from homology"/>
<dbReference type="InterPro" id="IPR003395">
    <property type="entry name" value="RecF/RecN/SMC_N"/>
</dbReference>
<reference evidence="12" key="2">
    <citation type="submission" date="2021-04" db="EMBL/GenBank/DDBJ databases">
        <authorList>
            <person name="Gilroy R."/>
        </authorList>
    </citation>
    <scope>NUCLEOTIDE SEQUENCE</scope>
    <source>
        <strain evidence="12">421</strain>
    </source>
</reference>
<dbReference type="InterPro" id="IPR027417">
    <property type="entry name" value="P-loop_NTPase"/>
</dbReference>
<comment type="function">
    <text evidence="1 9">May be involved in recombinational repair of damaged DNA.</text>
</comment>
<evidence type="ECO:0000256" key="1">
    <source>
        <dbReference type="ARBA" id="ARBA00003618"/>
    </source>
</evidence>
<dbReference type="Pfam" id="PF02463">
    <property type="entry name" value="SMC_N"/>
    <property type="match status" value="1"/>
</dbReference>
<evidence type="ECO:0000256" key="8">
    <source>
        <dbReference type="ARBA" id="ARBA00033408"/>
    </source>
</evidence>
<dbReference type="GO" id="GO:0006281">
    <property type="term" value="P:DNA repair"/>
    <property type="evidence" value="ECO:0007669"/>
    <property type="project" value="UniProtKB-KW"/>
</dbReference>
<name>A0A9D1RDB1_9FIRM</name>
<dbReference type="CDD" id="cd03241">
    <property type="entry name" value="ABC_RecN"/>
    <property type="match status" value="2"/>
</dbReference>
<evidence type="ECO:0000313" key="13">
    <source>
        <dbReference type="Proteomes" id="UP000824205"/>
    </source>
</evidence>
<dbReference type="AlphaFoldDB" id="A0A9D1RDB1"/>
<evidence type="ECO:0000256" key="6">
    <source>
        <dbReference type="ARBA" id="ARBA00022840"/>
    </source>
</evidence>
<keyword evidence="7 9" id="KW-0234">DNA repair</keyword>
<evidence type="ECO:0000256" key="10">
    <source>
        <dbReference type="SAM" id="Coils"/>
    </source>
</evidence>
<gene>
    <name evidence="12" type="primary">recN</name>
    <name evidence="12" type="ORF">IAA48_02575</name>
</gene>
<protein>
    <recommendedName>
        <fullName evidence="3 9">DNA repair protein RecN</fullName>
    </recommendedName>
    <alternativeName>
        <fullName evidence="8 9">Recombination protein N</fullName>
    </alternativeName>
</protein>
<evidence type="ECO:0000313" key="12">
    <source>
        <dbReference type="EMBL" id="HIW85355.1"/>
    </source>
</evidence>
<comment type="similarity">
    <text evidence="2 9">Belongs to the RecN family.</text>
</comment>
<dbReference type="GO" id="GO:0005524">
    <property type="term" value="F:ATP binding"/>
    <property type="evidence" value="ECO:0007669"/>
    <property type="project" value="UniProtKB-KW"/>
</dbReference>
<dbReference type="PANTHER" id="PTHR11059">
    <property type="entry name" value="DNA REPAIR PROTEIN RECN"/>
    <property type="match status" value="1"/>
</dbReference>
<dbReference type="Gene3D" id="3.40.50.300">
    <property type="entry name" value="P-loop containing nucleotide triphosphate hydrolases"/>
    <property type="match status" value="2"/>
</dbReference>